<gene>
    <name evidence="1" type="ORF">LCGC14_0701750</name>
</gene>
<reference evidence="1" key="1">
    <citation type="journal article" date="2015" name="Nature">
        <title>Complex archaea that bridge the gap between prokaryotes and eukaryotes.</title>
        <authorList>
            <person name="Spang A."/>
            <person name="Saw J.H."/>
            <person name="Jorgensen S.L."/>
            <person name="Zaremba-Niedzwiedzka K."/>
            <person name="Martijn J."/>
            <person name="Lind A.E."/>
            <person name="van Eijk R."/>
            <person name="Schleper C."/>
            <person name="Guy L."/>
            <person name="Ettema T.J."/>
        </authorList>
    </citation>
    <scope>NUCLEOTIDE SEQUENCE</scope>
</reference>
<accession>A0A0F9QHK2</accession>
<organism evidence="1">
    <name type="scientific">marine sediment metagenome</name>
    <dbReference type="NCBI Taxonomy" id="412755"/>
    <lineage>
        <taxon>unclassified sequences</taxon>
        <taxon>metagenomes</taxon>
        <taxon>ecological metagenomes</taxon>
    </lineage>
</organism>
<name>A0A0F9QHK2_9ZZZZ</name>
<comment type="caution">
    <text evidence="1">The sequence shown here is derived from an EMBL/GenBank/DDBJ whole genome shotgun (WGS) entry which is preliminary data.</text>
</comment>
<proteinExistence type="predicted"/>
<evidence type="ECO:0000313" key="1">
    <source>
        <dbReference type="EMBL" id="KKN43575.1"/>
    </source>
</evidence>
<protein>
    <submittedName>
        <fullName evidence="1">Uncharacterized protein</fullName>
    </submittedName>
</protein>
<sequence length="285" mass="33550">MKRKEKLKCPVCAKKFISRTFYPEEAIFSTSDGKQLSGFNGYINLGGIKPVQVILSSWITYCPYCNYILKFVKEIVKKERIQSQSVLTNDITKKYNNYYFGFPYEDYSQYLSSVTEEVKSNIETSLKGLDLTTFENIYEIKDTFKLLVKFYANLEKYCNSQLPEEIERDLAHKIKFLKLSEDLEKILLELNEIRNKSINSDYELSEYDKTKVKGAINGFIFSLIEKHLKPIIVGKKLHNKYQYLDIRDLIAEIKIYLKNYFSKKFKTERTADNEIISFLDQIMIN</sequence>
<dbReference type="AlphaFoldDB" id="A0A0F9QHK2"/>
<dbReference type="EMBL" id="LAZR01001503">
    <property type="protein sequence ID" value="KKN43575.1"/>
    <property type="molecule type" value="Genomic_DNA"/>
</dbReference>